<keyword evidence="2" id="KW-1185">Reference proteome</keyword>
<accession>A0ACC0U3R2</accession>
<dbReference type="EMBL" id="JAGFNK010000183">
    <property type="protein sequence ID" value="KAI9460742.1"/>
    <property type="molecule type" value="Genomic_DNA"/>
</dbReference>
<gene>
    <name evidence="1" type="ORF">F5148DRAFT_251361</name>
</gene>
<dbReference type="Proteomes" id="UP001207468">
    <property type="component" value="Unassembled WGS sequence"/>
</dbReference>
<name>A0ACC0U3R2_9AGAM</name>
<sequence length="185" mass="20536">MRYRTGKVCLSSLLWDSLVALLGFRNCLLWQWRTRSVMDGRCGDGNGERGEKKEGSRGRSGAGRGKGDAALEDERIRKKKKINKKKENKSECPAQLHSTASTQRRGTERFWKSAVRSDIVEPVLGFPFGKTLPPPGQGFAHRADRDNAFRLCVFLRALKAGGAPNGGIRTNRIGDCRGQGAHRVR</sequence>
<evidence type="ECO:0000313" key="2">
    <source>
        <dbReference type="Proteomes" id="UP001207468"/>
    </source>
</evidence>
<reference evidence="1" key="1">
    <citation type="submission" date="2021-03" db="EMBL/GenBank/DDBJ databases">
        <title>Evolutionary priming and transition to the ectomycorrhizal habit in an iconic lineage of mushroom-forming fungi: is preadaptation a requirement?</title>
        <authorList>
            <consortium name="DOE Joint Genome Institute"/>
            <person name="Looney B.P."/>
            <person name="Miyauchi S."/>
            <person name="Morin E."/>
            <person name="Drula E."/>
            <person name="Courty P.E."/>
            <person name="Chicoki N."/>
            <person name="Fauchery L."/>
            <person name="Kohler A."/>
            <person name="Kuo A."/>
            <person name="LaButti K."/>
            <person name="Pangilinan J."/>
            <person name="Lipzen A."/>
            <person name="Riley R."/>
            <person name="Andreopoulos W."/>
            <person name="He G."/>
            <person name="Johnson J."/>
            <person name="Barry K.W."/>
            <person name="Grigoriev I.V."/>
            <person name="Nagy L."/>
            <person name="Hibbett D."/>
            <person name="Henrissat B."/>
            <person name="Matheny P.B."/>
            <person name="Labbe J."/>
            <person name="Martin A.F."/>
        </authorList>
    </citation>
    <scope>NUCLEOTIDE SEQUENCE</scope>
    <source>
        <strain evidence="1">BPL698</strain>
    </source>
</reference>
<comment type="caution">
    <text evidence="1">The sequence shown here is derived from an EMBL/GenBank/DDBJ whole genome shotgun (WGS) entry which is preliminary data.</text>
</comment>
<organism evidence="1 2">
    <name type="scientific">Russula earlei</name>
    <dbReference type="NCBI Taxonomy" id="71964"/>
    <lineage>
        <taxon>Eukaryota</taxon>
        <taxon>Fungi</taxon>
        <taxon>Dikarya</taxon>
        <taxon>Basidiomycota</taxon>
        <taxon>Agaricomycotina</taxon>
        <taxon>Agaricomycetes</taxon>
        <taxon>Russulales</taxon>
        <taxon>Russulaceae</taxon>
        <taxon>Russula</taxon>
    </lineage>
</organism>
<proteinExistence type="predicted"/>
<evidence type="ECO:0000313" key="1">
    <source>
        <dbReference type="EMBL" id="KAI9460742.1"/>
    </source>
</evidence>
<protein>
    <submittedName>
        <fullName evidence="1">Uncharacterized protein</fullName>
    </submittedName>
</protein>